<keyword evidence="3" id="KW-1185">Reference proteome</keyword>
<feature type="compositionally biased region" description="Basic and acidic residues" evidence="1">
    <location>
        <begin position="8"/>
        <end position="24"/>
    </location>
</feature>
<dbReference type="Proteomes" id="UP001066276">
    <property type="component" value="Chromosome 4_2"/>
</dbReference>
<evidence type="ECO:0000313" key="2">
    <source>
        <dbReference type="EMBL" id="KAJ1161363.1"/>
    </source>
</evidence>
<accession>A0AAV7SB90</accession>
<feature type="region of interest" description="Disordered" evidence="1">
    <location>
        <begin position="1"/>
        <end position="45"/>
    </location>
</feature>
<dbReference type="AlphaFoldDB" id="A0AAV7SB90"/>
<protein>
    <submittedName>
        <fullName evidence="2">Uncharacterized protein</fullName>
    </submittedName>
</protein>
<name>A0AAV7SB90_PLEWA</name>
<feature type="compositionally biased region" description="Basic and acidic residues" evidence="1">
    <location>
        <begin position="31"/>
        <end position="41"/>
    </location>
</feature>
<proteinExistence type="predicted"/>
<evidence type="ECO:0000256" key="1">
    <source>
        <dbReference type="SAM" id="MobiDB-lite"/>
    </source>
</evidence>
<dbReference type="EMBL" id="JANPWB010000008">
    <property type="protein sequence ID" value="KAJ1161363.1"/>
    <property type="molecule type" value="Genomic_DNA"/>
</dbReference>
<gene>
    <name evidence="2" type="ORF">NDU88_001850</name>
</gene>
<comment type="caution">
    <text evidence="2">The sequence shown here is derived from an EMBL/GenBank/DDBJ whole genome shotgun (WGS) entry which is preliminary data.</text>
</comment>
<reference evidence="2" key="1">
    <citation type="journal article" date="2022" name="bioRxiv">
        <title>Sequencing and chromosome-scale assembly of the giantPleurodeles waltlgenome.</title>
        <authorList>
            <person name="Brown T."/>
            <person name="Elewa A."/>
            <person name="Iarovenko S."/>
            <person name="Subramanian E."/>
            <person name="Araus A.J."/>
            <person name="Petzold A."/>
            <person name="Susuki M."/>
            <person name="Suzuki K.-i.T."/>
            <person name="Hayashi T."/>
            <person name="Toyoda A."/>
            <person name="Oliveira C."/>
            <person name="Osipova E."/>
            <person name="Leigh N.D."/>
            <person name="Simon A."/>
            <person name="Yun M.H."/>
        </authorList>
    </citation>
    <scope>NUCLEOTIDE SEQUENCE</scope>
    <source>
        <strain evidence="2">20211129_DDA</strain>
        <tissue evidence="2">Liver</tissue>
    </source>
</reference>
<sequence>MGGVNGITEREESSGSRDTSRAELENNPGREACDPRADKENSTASRVPGGMWLLKVRDCICSQNHWLRGRVGGQRVKSGKGAPPKFVHESSFSFSFHDALDNGVHEGEYWKEKHAIKVCRDAQKLLFW</sequence>
<evidence type="ECO:0000313" key="3">
    <source>
        <dbReference type="Proteomes" id="UP001066276"/>
    </source>
</evidence>
<organism evidence="2 3">
    <name type="scientific">Pleurodeles waltl</name>
    <name type="common">Iberian ribbed newt</name>
    <dbReference type="NCBI Taxonomy" id="8319"/>
    <lineage>
        <taxon>Eukaryota</taxon>
        <taxon>Metazoa</taxon>
        <taxon>Chordata</taxon>
        <taxon>Craniata</taxon>
        <taxon>Vertebrata</taxon>
        <taxon>Euteleostomi</taxon>
        <taxon>Amphibia</taxon>
        <taxon>Batrachia</taxon>
        <taxon>Caudata</taxon>
        <taxon>Salamandroidea</taxon>
        <taxon>Salamandridae</taxon>
        <taxon>Pleurodelinae</taxon>
        <taxon>Pleurodeles</taxon>
    </lineage>
</organism>